<feature type="domain" description="Helicase XPB/Ssl2 N-terminal" evidence="1">
    <location>
        <begin position="311"/>
        <end position="435"/>
    </location>
</feature>
<keyword evidence="2" id="KW-0067">ATP-binding</keyword>
<gene>
    <name evidence="2" type="ORF">SAMN05216418_2784</name>
</gene>
<sequence>MPETSAQRALAVSLGARSDAELARLLAERQVSPSVTWRDMFDVAEALLEPASIARALPALTRPEAVALLAGLDGRPATGTARDDLVSRALIAEDGLPFPRTAEVVREALPHGIPDAVTPASVPAAVETAAASEAAFTYAASVADILMQTLEAPLGRIGSGSLGATERRRLVDSGAVSTAADADLLVGLAADSGLLGSNDRAWLVSPAGREWLRLPTLERWQRTAVALRDALPRAYRSADGGWIPVEQWAGATPFDPEGPDRAALWTGRLQRWGLLDAAGRTAPWAEPLARGGDVDTSALRELLPPEVDRVYLQNDLTAIAPGPLAPHLDVRLRSMAVRESRAQASSYRFSATSIGAAITAGETAESLREFLTGISLTGLPQPLAYVIERTSAEHGRVRVMSDPATHLTRVVTDDETLLRSMEIDQSLRSIALSRTDDDELVSHVSSDVVFWALTDAHYPAVAVDADGRPRALERAKLAADAQPAPDPVDTYGDLLERLRKGVGDSDAAWLERELDQAVRARAVIDVTVRLPDGSARVFRLEATGLGGGRLRGRDRGADVERTLPLSHIDGVTPVD</sequence>
<dbReference type="RefSeq" id="WP_139168113.1">
    <property type="nucleotide sequence ID" value="NZ_FMYG01000006.1"/>
</dbReference>
<dbReference type="EMBL" id="FMYG01000006">
    <property type="protein sequence ID" value="SDC68946.1"/>
    <property type="molecule type" value="Genomic_DNA"/>
</dbReference>
<dbReference type="OrthoDB" id="3415124at2"/>
<dbReference type="InterPro" id="IPR032830">
    <property type="entry name" value="XPB/Ssl2_N"/>
</dbReference>
<evidence type="ECO:0000313" key="2">
    <source>
        <dbReference type="EMBL" id="SDC68946.1"/>
    </source>
</evidence>
<keyword evidence="2" id="KW-0347">Helicase</keyword>
<dbReference type="Proteomes" id="UP000183203">
    <property type="component" value="Unassembled WGS sequence"/>
</dbReference>
<accession>A0A1G6NNU9</accession>
<evidence type="ECO:0000259" key="1">
    <source>
        <dbReference type="Pfam" id="PF13625"/>
    </source>
</evidence>
<dbReference type="AlphaFoldDB" id="A0A1G6NNU9"/>
<keyword evidence="2" id="KW-0378">Hydrolase</keyword>
<evidence type="ECO:0000313" key="3">
    <source>
        <dbReference type="Proteomes" id="UP000183203"/>
    </source>
</evidence>
<protein>
    <submittedName>
        <fullName evidence="2">Helicase conserved C-terminal domain-containing protein</fullName>
    </submittedName>
</protein>
<dbReference type="GO" id="GO:0004386">
    <property type="term" value="F:helicase activity"/>
    <property type="evidence" value="ECO:0007669"/>
    <property type="project" value="UniProtKB-KW"/>
</dbReference>
<proteinExistence type="predicted"/>
<keyword evidence="2" id="KW-0547">Nucleotide-binding</keyword>
<reference evidence="2 3" key="1">
    <citation type="submission" date="2016-09" db="EMBL/GenBank/DDBJ databases">
        <authorList>
            <person name="Capua I."/>
            <person name="De Benedictis P."/>
            <person name="Joannis T."/>
            <person name="Lombin L.H."/>
            <person name="Cattoli G."/>
        </authorList>
    </citation>
    <scope>NUCLEOTIDE SEQUENCE [LARGE SCALE GENOMIC DNA]</scope>
    <source>
        <strain evidence="2 3">NIO-1002</strain>
    </source>
</reference>
<organism evidence="2 3">
    <name type="scientific">Microbacterium enclense</name>
    <dbReference type="NCBI Taxonomy" id="993073"/>
    <lineage>
        <taxon>Bacteria</taxon>
        <taxon>Bacillati</taxon>
        <taxon>Actinomycetota</taxon>
        <taxon>Actinomycetes</taxon>
        <taxon>Micrococcales</taxon>
        <taxon>Microbacteriaceae</taxon>
        <taxon>Microbacterium</taxon>
    </lineage>
</organism>
<name>A0A1G6NNU9_9MICO</name>
<dbReference type="Pfam" id="PF13625">
    <property type="entry name" value="Helicase_C_3"/>
    <property type="match status" value="1"/>
</dbReference>
<dbReference type="STRING" id="993073.AS029_12525"/>